<dbReference type="EMBL" id="JAFNEN010000139">
    <property type="protein sequence ID" value="KAG8192406.1"/>
    <property type="molecule type" value="Genomic_DNA"/>
</dbReference>
<organism evidence="2 3">
    <name type="scientific">Oedothorax gibbosus</name>
    <dbReference type="NCBI Taxonomy" id="931172"/>
    <lineage>
        <taxon>Eukaryota</taxon>
        <taxon>Metazoa</taxon>
        <taxon>Ecdysozoa</taxon>
        <taxon>Arthropoda</taxon>
        <taxon>Chelicerata</taxon>
        <taxon>Arachnida</taxon>
        <taxon>Araneae</taxon>
        <taxon>Araneomorphae</taxon>
        <taxon>Entelegynae</taxon>
        <taxon>Araneoidea</taxon>
        <taxon>Linyphiidae</taxon>
        <taxon>Erigoninae</taxon>
        <taxon>Oedothorax</taxon>
    </lineage>
</organism>
<dbReference type="Proteomes" id="UP000827092">
    <property type="component" value="Unassembled WGS sequence"/>
</dbReference>
<gene>
    <name evidence="2" type="ORF">JTE90_017941</name>
</gene>
<evidence type="ECO:0000313" key="3">
    <source>
        <dbReference type="Proteomes" id="UP000827092"/>
    </source>
</evidence>
<accession>A0AAV6V9T7</accession>
<dbReference type="GO" id="GO:2001224">
    <property type="term" value="P:positive regulation of neuron migration"/>
    <property type="evidence" value="ECO:0007669"/>
    <property type="project" value="TreeGrafter"/>
</dbReference>
<feature type="region of interest" description="Disordered" evidence="1">
    <location>
        <begin position="128"/>
        <end position="159"/>
    </location>
</feature>
<evidence type="ECO:0008006" key="4">
    <source>
        <dbReference type="Google" id="ProtNLM"/>
    </source>
</evidence>
<evidence type="ECO:0000313" key="2">
    <source>
        <dbReference type="EMBL" id="KAG8192406.1"/>
    </source>
</evidence>
<protein>
    <recommendedName>
        <fullName evidence="4">Shootin-1</fullName>
    </recommendedName>
</protein>
<dbReference type="PANTHER" id="PTHR46606:SF5">
    <property type="entry name" value="SHOOTIN-1"/>
    <property type="match status" value="1"/>
</dbReference>
<keyword evidence="3" id="KW-1185">Reference proteome</keyword>
<dbReference type="InterPro" id="IPR024849">
    <property type="entry name" value="Shootin-1"/>
</dbReference>
<feature type="compositionally biased region" description="Polar residues" evidence="1">
    <location>
        <begin position="142"/>
        <end position="159"/>
    </location>
</feature>
<dbReference type="GO" id="GO:0044295">
    <property type="term" value="C:axonal growth cone"/>
    <property type="evidence" value="ECO:0007669"/>
    <property type="project" value="TreeGrafter"/>
</dbReference>
<dbReference type="GO" id="GO:0005737">
    <property type="term" value="C:cytoplasm"/>
    <property type="evidence" value="ECO:0007669"/>
    <property type="project" value="TreeGrafter"/>
</dbReference>
<proteinExistence type="predicted"/>
<evidence type="ECO:0000256" key="1">
    <source>
        <dbReference type="SAM" id="MobiDB-lite"/>
    </source>
</evidence>
<name>A0AAV6V9T7_9ARAC</name>
<dbReference type="PANTHER" id="PTHR46606">
    <property type="entry name" value="SHOOTIN-1"/>
    <property type="match status" value="1"/>
</dbReference>
<dbReference type="GO" id="GO:0031252">
    <property type="term" value="C:cell leading edge"/>
    <property type="evidence" value="ECO:0007669"/>
    <property type="project" value="TreeGrafter"/>
</dbReference>
<reference evidence="2 3" key="1">
    <citation type="journal article" date="2022" name="Nat. Ecol. Evol.">
        <title>A masculinizing supergene underlies an exaggerated male reproductive morph in a spider.</title>
        <authorList>
            <person name="Hendrickx F."/>
            <person name="De Corte Z."/>
            <person name="Sonet G."/>
            <person name="Van Belleghem S.M."/>
            <person name="Kostlbacher S."/>
            <person name="Vangestel C."/>
        </authorList>
    </citation>
    <scope>NUCLEOTIDE SEQUENCE [LARGE SCALE GENOMIC DNA]</scope>
    <source>
        <strain evidence="2">W744_W776</strain>
    </source>
</reference>
<dbReference type="AlphaFoldDB" id="A0AAV6V9T7"/>
<comment type="caution">
    <text evidence="2">The sequence shown here is derived from an EMBL/GenBank/DDBJ whole genome shotgun (WGS) entry which is preliminary data.</text>
</comment>
<feature type="compositionally biased region" description="Pro residues" evidence="1">
    <location>
        <begin position="238"/>
        <end position="248"/>
    </location>
</feature>
<sequence length="427" mass="48141">MEISESVIDEYSVLKLKCDLEVEAATEASKRATKYFEENKKLKGSKILEFEDNCSDVYDNIPNNDYDELPSRRQKLESISELDMLNNLASELRTEIASLKVQLEKEIEIQNALKEELEIAKSLYEQEVEEHNDTRKKVGSHQMDSNGSENESPVSKSLETSIDKSTMTLEQVQDLNADDCSNAKNTAEDFHSNSIYLELSEQVESFRKQNDHLSVRIRELEKENQKFRAETSASMSLPIPPPPPPPPPPSFNPIKSLITFIHNGKKSGKTKIKIEDVETEREKAMSEMINVIKKGQVRLKPTPKLERKRQVISAQSPKTEETALGEMKSILPTLKKKGIAAKESEDKKKLEDMQESQQNVSISSEVVDELKVLLRKRSLKSITDQNACALSVAGSSEESLVGHEAECHIYSPSNLKLKEENESNSTS</sequence>
<feature type="region of interest" description="Disordered" evidence="1">
    <location>
        <begin position="224"/>
        <end position="248"/>
    </location>
</feature>
<dbReference type="GO" id="GO:0048812">
    <property type="term" value="P:neuron projection morphogenesis"/>
    <property type="evidence" value="ECO:0007669"/>
    <property type="project" value="TreeGrafter"/>
</dbReference>